<feature type="transmembrane region" description="Helical" evidence="1">
    <location>
        <begin position="21"/>
        <end position="43"/>
    </location>
</feature>
<keyword evidence="3" id="KW-1185">Reference proteome</keyword>
<keyword evidence="1" id="KW-0472">Membrane</keyword>
<dbReference type="InterPro" id="IPR036259">
    <property type="entry name" value="MFS_trans_sf"/>
</dbReference>
<evidence type="ECO:0000313" key="3">
    <source>
        <dbReference type="Proteomes" id="UP001499895"/>
    </source>
</evidence>
<feature type="transmembrane region" description="Helical" evidence="1">
    <location>
        <begin position="225"/>
        <end position="249"/>
    </location>
</feature>
<dbReference type="PANTHER" id="PTHR23542">
    <property type="match status" value="1"/>
</dbReference>
<sequence length="412" mass="41783">MTDGLPHRFLDLLTRRHVAGPAWWSVVSRLPVYLASLALILVVREQGGSYAQAGLAAALYTGGMALGSPLVARRVDRKGRRPVLLATGICYPAALALFTWATEPGGWAQPATAVLAGLSLPPANACMRSLWARLPLSDDDREIAYLWEALLTEVLVIGAPLMLAALMLAGSAGIALTTAAAIGGAGALGLACTRLPAGTEEATEKSAKAEGGPGRLTGPLRSPAMLALTCVMAVCAVPVGLMTLAIPAFVDAHGAHAGTGVVYACWGVGSAVGALWLGRSQSQVAVHRRFPRLVLAYATGTGLPLLATSPLTLAVALAVGSAPIALVSASEMTLVSTVADSRSLTEAFTWAMLATVAGDALGQQAGGLLMEPAGPHGVFAAAFAVALAGAGLAFACRGLLGRGARTPEECAT</sequence>
<feature type="transmembrane region" description="Helical" evidence="1">
    <location>
        <begin position="49"/>
        <end position="71"/>
    </location>
</feature>
<name>A0ABN1AI51_9ACTN</name>
<evidence type="ECO:0000256" key="1">
    <source>
        <dbReference type="SAM" id="Phobius"/>
    </source>
</evidence>
<proteinExistence type="predicted"/>
<feature type="transmembrane region" description="Helical" evidence="1">
    <location>
        <begin position="143"/>
        <end position="166"/>
    </location>
</feature>
<keyword evidence="1" id="KW-1133">Transmembrane helix</keyword>
<dbReference type="RefSeq" id="WP_344093415.1">
    <property type="nucleotide sequence ID" value="NZ_BAAAHB010000054.1"/>
</dbReference>
<reference evidence="2 3" key="1">
    <citation type="journal article" date="2019" name="Int. J. Syst. Evol. Microbiol.">
        <title>The Global Catalogue of Microorganisms (GCM) 10K type strain sequencing project: providing services to taxonomists for standard genome sequencing and annotation.</title>
        <authorList>
            <consortium name="The Broad Institute Genomics Platform"/>
            <consortium name="The Broad Institute Genome Sequencing Center for Infectious Disease"/>
            <person name="Wu L."/>
            <person name="Ma J."/>
        </authorList>
    </citation>
    <scope>NUCLEOTIDE SEQUENCE [LARGE SCALE GENOMIC DNA]</scope>
    <source>
        <strain evidence="2 3">JCM 10649</strain>
    </source>
</reference>
<dbReference type="Gene3D" id="1.20.1250.20">
    <property type="entry name" value="MFS general substrate transporter like domains"/>
    <property type="match status" value="1"/>
</dbReference>
<comment type="caution">
    <text evidence="2">The sequence shown here is derived from an EMBL/GenBank/DDBJ whole genome shotgun (WGS) entry which is preliminary data.</text>
</comment>
<dbReference type="PANTHER" id="PTHR23542:SF1">
    <property type="entry name" value="MAJOR FACILITATOR SUPERFAMILY (MFS) PROFILE DOMAIN-CONTAINING PROTEIN"/>
    <property type="match status" value="1"/>
</dbReference>
<gene>
    <name evidence="2" type="ORF">GCM10009544_43900</name>
</gene>
<organism evidence="2 3">
    <name type="scientific">Streptomyces stramineus</name>
    <dbReference type="NCBI Taxonomy" id="173861"/>
    <lineage>
        <taxon>Bacteria</taxon>
        <taxon>Bacillati</taxon>
        <taxon>Actinomycetota</taxon>
        <taxon>Actinomycetes</taxon>
        <taxon>Kitasatosporales</taxon>
        <taxon>Streptomycetaceae</taxon>
        <taxon>Streptomyces</taxon>
    </lineage>
</organism>
<protein>
    <submittedName>
        <fullName evidence="2">MFS transporter</fullName>
    </submittedName>
</protein>
<feature type="transmembrane region" description="Helical" evidence="1">
    <location>
        <begin position="290"/>
        <end position="307"/>
    </location>
</feature>
<dbReference type="Pfam" id="PF07690">
    <property type="entry name" value="MFS_1"/>
    <property type="match status" value="1"/>
</dbReference>
<feature type="transmembrane region" description="Helical" evidence="1">
    <location>
        <begin position="261"/>
        <end position="278"/>
    </location>
</feature>
<dbReference type="SUPFAM" id="SSF103473">
    <property type="entry name" value="MFS general substrate transporter"/>
    <property type="match status" value="1"/>
</dbReference>
<feature type="transmembrane region" description="Helical" evidence="1">
    <location>
        <begin position="83"/>
        <end position="101"/>
    </location>
</feature>
<dbReference type="Proteomes" id="UP001499895">
    <property type="component" value="Unassembled WGS sequence"/>
</dbReference>
<accession>A0ABN1AI51</accession>
<keyword evidence="1" id="KW-0812">Transmembrane</keyword>
<feature type="transmembrane region" description="Helical" evidence="1">
    <location>
        <begin position="377"/>
        <end position="396"/>
    </location>
</feature>
<dbReference type="EMBL" id="BAAAHB010000054">
    <property type="protein sequence ID" value="GAA0477112.1"/>
    <property type="molecule type" value="Genomic_DNA"/>
</dbReference>
<dbReference type="InterPro" id="IPR011701">
    <property type="entry name" value="MFS"/>
</dbReference>
<evidence type="ECO:0000313" key="2">
    <source>
        <dbReference type="EMBL" id="GAA0477112.1"/>
    </source>
</evidence>